<evidence type="ECO:0000313" key="2">
    <source>
        <dbReference type="EMBL" id="KAJ7346252.1"/>
    </source>
</evidence>
<evidence type="ECO:0000313" key="3">
    <source>
        <dbReference type="Proteomes" id="UP001218218"/>
    </source>
</evidence>
<dbReference type="AlphaFoldDB" id="A0AAD6ZZZ9"/>
<name>A0AAD6ZZZ9_9AGAR</name>
<keyword evidence="3" id="KW-1185">Reference proteome</keyword>
<feature type="domain" description="Bacteriophage T5 Orf172 DNA-binding" evidence="1">
    <location>
        <begin position="308"/>
        <end position="385"/>
    </location>
</feature>
<protein>
    <recommendedName>
        <fullName evidence="1">Bacteriophage T5 Orf172 DNA-binding domain-containing protein</fullName>
    </recommendedName>
</protein>
<dbReference type="InterPro" id="IPR018306">
    <property type="entry name" value="Phage_T5_Orf172_DNA-bd"/>
</dbReference>
<accession>A0AAD6ZZZ9</accession>
<dbReference type="Pfam" id="PF10544">
    <property type="entry name" value="T5orf172"/>
    <property type="match status" value="1"/>
</dbReference>
<proteinExistence type="predicted"/>
<reference evidence="2" key="1">
    <citation type="submission" date="2023-03" db="EMBL/GenBank/DDBJ databases">
        <title>Massive genome expansion in bonnet fungi (Mycena s.s.) driven by repeated elements and novel gene families across ecological guilds.</title>
        <authorList>
            <consortium name="Lawrence Berkeley National Laboratory"/>
            <person name="Harder C.B."/>
            <person name="Miyauchi S."/>
            <person name="Viragh M."/>
            <person name="Kuo A."/>
            <person name="Thoen E."/>
            <person name="Andreopoulos B."/>
            <person name="Lu D."/>
            <person name="Skrede I."/>
            <person name="Drula E."/>
            <person name="Henrissat B."/>
            <person name="Morin E."/>
            <person name="Kohler A."/>
            <person name="Barry K."/>
            <person name="LaButti K."/>
            <person name="Morin E."/>
            <person name="Salamov A."/>
            <person name="Lipzen A."/>
            <person name="Mereny Z."/>
            <person name="Hegedus B."/>
            <person name="Baldrian P."/>
            <person name="Stursova M."/>
            <person name="Weitz H."/>
            <person name="Taylor A."/>
            <person name="Grigoriev I.V."/>
            <person name="Nagy L.G."/>
            <person name="Martin F."/>
            <person name="Kauserud H."/>
        </authorList>
    </citation>
    <scope>NUCLEOTIDE SEQUENCE</scope>
    <source>
        <strain evidence="2">CBHHK002</strain>
    </source>
</reference>
<dbReference type="EMBL" id="JARIHO010000021">
    <property type="protein sequence ID" value="KAJ7346252.1"/>
    <property type="molecule type" value="Genomic_DNA"/>
</dbReference>
<comment type="caution">
    <text evidence="2">The sequence shown here is derived from an EMBL/GenBank/DDBJ whole genome shotgun (WGS) entry which is preliminary data.</text>
</comment>
<sequence>MVHITNLPVVRPVTELAVELVQYNAHVWCLCQTRSRDESKECGLKVSKMNNQKSKGESLWFQGMKGACTRGFSKKWHETQVPFPLSLMLVTAIVRIQNGAKTNKKDGERLLYVNLMPGELKLYELLFGGGSAQIIEHVGRTRFRSPSVILQAFLRLCDTRKKWRPPFGRNICNCAAAVDQDTHAGARIFKQGGTDTSTDHQIVRHNHQDIAGAREESSLGGWGHGCTLPATTHPKQNVIRSGIRSLAFFQILAHLKAKIWVLLICFFTSPWLLYVRVQGFLYLLLCLEPELFDLLTAGILTAAELQNESAWECKIGKSEDVERHLRQYTVCDPDGQQPPSFFTVFVVSTVVRWPCLIHLVLTSMDSYVACPDCGIALCEFFDVQRSRGLKLEGNPSCHLSLIEINIRIFLEENLP</sequence>
<evidence type="ECO:0000259" key="1">
    <source>
        <dbReference type="Pfam" id="PF10544"/>
    </source>
</evidence>
<gene>
    <name evidence="2" type="ORF">DFH08DRAFT_1008303</name>
</gene>
<organism evidence="2 3">
    <name type="scientific">Mycena albidolilacea</name>
    <dbReference type="NCBI Taxonomy" id="1033008"/>
    <lineage>
        <taxon>Eukaryota</taxon>
        <taxon>Fungi</taxon>
        <taxon>Dikarya</taxon>
        <taxon>Basidiomycota</taxon>
        <taxon>Agaricomycotina</taxon>
        <taxon>Agaricomycetes</taxon>
        <taxon>Agaricomycetidae</taxon>
        <taxon>Agaricales</taxon>
        <taxon>Marasmiineae</taxon>
        <taxon>Mycenaceae</taxon>
        <taxon>Mycena</taxon>
    </lineage>
</organism>
<dbReference type="Proteomes" id="UP001218218">
    <property type="component" value="Unassembled WGS sequence"/>
</dbReference>